<dbReference type="CDD" id="cd06338">
    <property type="entry name" value="PBP1_ABC_ligand_binding-like"/>
    <property type="match status" value="1"/>
</dbReference>
<evidence type="ECO:0000313" key="6">
    <source>
        <dbReference type="Proteomes" id="UP000237889"/>
    </source>
</evidence>
<keyword evidence="6" id="KW-1185">Reference proteome</keyword>
<evidence type="ECO:0000259" key="4">
    <source>
        <dbReference type="Pfam" id="PF13458"/>
    </source>
</evidence>
<comment type="similarity">
    <text evidence="1">Belongs to the leucine-binding protein family.</text>
</comment>
<dbReference type="RefSeq" id="WP_106747068.1">
    <property type="nucleotide sequence ID" value="NZ_CP027668.1"/>
</dbReference>
<dbReference type="Gene3D" id="3.40.50.2300">
    <property type="match status" value="2"/>
</dbReference>
<dbReference type="GO" id="GO:0006865">
    <property type="term" value="P:amino acid transport"/>
    <property type="evidence" value="ECO:0007669"/>
    <property type="project" value="UniProtKB-KW"/>
</dbReference>
<dbReference type="InterPro" id="IPR028081">
    <property type="entry name" value="Leu-bd"/>
</dbReference>
<dbReference type="SUPFAM" id="SSF53822">
    <property type="entry name" value="Periplasmic binding protein-like I"/>
    <property type="match status" value="1"/>
</dbReference>
<dbReference type="Proteomes" id="UP000237889">
    <property type="component" value="Chromosome"/>
</dbReference>
<dbReference type="InterPro" id="IPR006311">
    <property type="entry name" value="TAT_signal"/>
</dbReference>
<evidence type="ECO:0000256" key="1">
    <source>
        <dbReference type="ARBA" id="ARBA00010062"/>
    </source>
</evidence>
<name>A0A2S0N6G3_9HYPH</name>
<protein>
    <submittedName>
        <fullName evidence="5">Twin-arginine translocation pathway signal protein</fullName>
    </submittedName>
</protein>
<evidence type="ECO:0000313" key="5">
    <source>
        <dbReference type="EMBL" id="AVO43738.1"/>
    </source>
</evidence>
<dbReference type="AlphaFoldDB" id="A0A2S0N6G3"/>
<dbReference type="PROSITE" id="PS51318">
    <property type="entry name" value="TAT"/>
    <property type="match status" value="1"/>
</dbReference>
<dbReference type="InterPro" id="IPR028082">
    <property type="entry name" value="Peripla_BP_I"/>
</dbReference>
<dbReference type="PANTHER" id="PTHR30483:SF6">
    <property type="entry name" value="PERIPLASMIC BINDING PROTEIN OF ABC TRANSPORTER FOR NATURAL AMINO ACIDS"/>
    <property type="match status" value="1"/>
</dbReference>
<dbReference type="OrthoDB" id="9786833at2"/>
<dbReference type="EMBL" id="CP027668">
    <property type="protein sequence ID" value="AVO43738.1"/>
    <property type="molecule type" value="Genomic_DNA"/>
</dbReference>
<dbReference type="InterPro" id="IPR051010">
    <property type="entry name" value="BCAA_transport"/>
</dbReference>
<dbReference type="KEGG" id="phr:C6569_00860"/>
<accession>A0A2S0N6G3</accession>
<reference evidence="5 6" key="1">
    <citation type="submission" date="2018-03" db="EMBL/GenBank/DDBJ databases">
        <title>Genome sequencing of Phreatobacter sp.</title>
        <authorList>
            <person name="Kim S.-J."/>
            <person name="Heo J."/>
            <person name="Kwon S.-W."/>
        </authorList>
    </citation>
    <scope>NUCLEOTIDE SEQUENCE [LARGE SCALE GENOMIC DNA]</scope>
    <source>
        <strain evidence="5 6">S-12</strain>
    </source>
</reference>
<keyword evidence="3" id="KW-0813">Transport</keyword>
<proteinExistence type="inferred from homology"/>
<dbReference type="Pfam" id="PF13458">
    <property type="entry name" value="Peripla_BP_6"/>
    <property type="match status" value="1"/>
</dbReference>
<sequence length="404" mass="43842">MSTFKPTRRAVVGGIAAATLAAPQVRAQAGPVKIGFSISKTGPNAGGANVTTLPNYQLWLKETNEAGGLKLPGGQRRPIEFVEYDDRSQSEEAVRNIERLVNQDKVDLLLPPWGTAMNLAVAPSFNRGGFPHLASTFFVERQPELVKRWTNMFLFLDRPSTAITALTDLLATLKDKGLGNTVALASVQDQFGLELVSAARAGIAKAGFQIVMDRQYPPGTQDLAPIISEAARLKPDMFLAFSYPPDTLALTEQARIGGLNPKVFYTAVGTAFPLYKQRFGANAEGVMGIGGVDVTDAKIKDYIARHNRIVGREPDRWASTTTYSTLQVLTQAIERVGIDKAAIVKDVGSQSFETILGTIKFVDNQRVDQWWVGQWQQGEFVALAPTKVGGTKAPVFPKPAWPTA</sequence>
<organism evidence="5 6">
    <name type="scientific">Phreatobacter cathodiphilus</name>
    <dbReference type="NCBI Taxonomy" id="1868589"/>
    <lineage>
        <taxon>Bacteria</taxon>
        <taxon>Pseudomonadati</taxon>
        <taxon>Pseudomonadota</taxon>
        <taxon>Alphaproteobacteria</taxon>
        <taxon>Hyphomicrobiales</taxon>
        <taxon>Phreatobacteraceae</taxon>
        <taxon>Phreatobacter</taxon>
    </lineage>
</organism>
<feature type="domain" description="Leucine-binding protein" evidence="4">
    <location>
        <begin position="31"/>
        <end position="378"/>
    </location>
</feature>
<evidence type="ECO:0000256" key="2">
    <source>
        <dbReference type="ARBA" id="ARBA00022729"/>
    </source>
</evidence>
<keyword evidence="2" id="KW-0732">Signal</keyword>
<keyword evidence="3" id="KW-0029">Amino-acid transport</keyword>
<dbReference type="PANTHER" id="PTHR30483">
    <property type="entry name" value="LEUCINE-SPECIFIC-BINDING PROTEIN"/>
    <property type="match status" value="1"/>
</dbReference>
<gene>
    <name evidence="5" type="ORF">C6569_00860</name>
</gene>
<evidence type="ECO:0000256" key="3">
    <source>
        <dbReference type="ARBA" id="ARBA00022970"/>
    </source>
</evidence>